<organism evidence="3 4">
    <name type="scientific">Pythium insidiosum</name>
    <name type="common">Pythiosis disease agent</name>
    <dbReference type="NCBI Taxonomy" id="114742"/>
    <lineage>
        <taxon>Eukaryota</taxon>
        <taxon>Sar</taxon>
        <taxon>Stramenopiles</taxon>
        <taxon>Oomycota</taxon>
        <taxon>Peronosporomycetes</taxon>
        <taxon>Pythiales</taxon>
        <taxon>Pythiaceae</taxon>
        <taxon>Pythium</taxon>
    </lineage>
</organism>
<evidence type="ECO:0000313" key="4">
    <source>
        <dbReference type="Proteomes" id="UP001209570"/>
    </source>
</evidence>
<proteinExistence type="predicted"/>
<dbReference type="Pfam" id="PF25204">
    <property type="entry name" value="DAAF9_2"/>
    <property type="match status" value="1"/>
</dbReference>
<dbReference type="EMBL" id="JAKCXM010000232">
    <property type="protein sequence ID" value="KAJ0397967.1"/>
    <property type="molecule type" value="Genomic_DNA"/>
</dbReference>
<dbReference type="CDD" id="cd22936">
    <property type="entry name" value="shulin_C20orf194-like"/>
    <property type="match status" value="1"/>
</dbReference>
<dbReference type="InterPro" id="IPR057478">
    <property type="entry name" value="DAAF9_2"/>
</dbReference>
<keyword evidence="4" id="KW-1185">Reference proteome</keyword>
<feature type="domain" description="DAAF9" evidence="2">
    <location>
        <begin position="737"/>
        <end position="891"/>
    </location>
</feature>
<accession>A0AAD5LG07</accession>
<evidence type="ECO:0000259" key="2">
    <source>
        <dbReference type="Pfam" id="PF25204"/>
    </source>
</evidence>
<dbReference type="InterPro" id="IPR040342">
    <property type="entry name" value="DNAAF9"/>
</dbReference>
<name>A0AAD5LG07_PYTIN</name>
<gene>
    <name evidence="3" type="ORF">P43SY_003875</name>
</gene>
<evidence type="ECO:0000313" key="3">
    <source>
        <dbReference type="EMBL" id="KAJ0397967.1"/>
    </source>
</evidence>
<dbReference type="Proteomes" id="UP001209570">
    <property type="component" value="Unassembled WGS sequence"/>
</dbReference>
<feature type="domain" description="DAAF9 N-terminal" evidence="1">
    <location>
        <begin position="6"/>
        <end position="204"/>
    </location>
</feature>
<dbReference type="AlphaFoldDB" id="A0AAD5LG07"/>
<evidence type="ECO:0000259" key="1">
    <source>
        <dbReference type="Pfam" id="PF23281"/>
    </source>
</evidence>
<dbReference type="Pfam" id="PF23281">
    <property type="entry name" value="DAAF9_N"/>
    <property type="match status" value="1"/>
</dbReference>
<reference evidence="3" key="1">
    <citation type="submission" date="2021-12" db="EMBL/GenBank/DDBJ databases">
        <title>Prjna785345.</title>
        <authorList>
            <person name="Rujirawat T."/>
            <person name="Krajaejun T."/>
        </authorList>
    </citation>
    <scope>NUCLEOTIDE SEQUENCE</scope>
    <source>
        <strain evidence="3">Pi057C3</strain>
    </source>
</reference>
<comment type="caution">
    <text evidence="3">The sequence shown here is derived from an EMBL/GenBank/DDBJ whole genome shotgun (WGS) entry which is preliminary data.</text>
</comment>
<dbReference type="InterPro" id="IPR056498">
    <property type="entry name" value="DAAF9_N"/>
</dbReference>
<protein>
    <submittedName>
        <fullName evidence="3">Uncharacterized protein</fullName>
    </submittedName>
</protein>
<dbReference type="PANTHER" id="PTHR33664">
    <property type="entry name" value="RCG26366"/>
    <property type="match status" value="1"/>
</dbReference>
<dbReference type="PANTHER" id="PTHR33664:SF1">
    <property type="entry name" value="DYNEIN AXONEMAL ASSEMBLY FACTOR 9"/>
    <property type="match status" value="1"/>
</dbReference>
<sequence length="1202" mass="132792">MAWKEVEFTGSDSAERLARLQRLCGDTGAAAVDGLIIIAGVDSFHSTISQAVLKYLLLGSSGQELLGEQVIPQHHDRLDDVILVISRRRVAVFYSSESDAALTILPKLSQWRNVTEFVVDDSMEPDEQEARKIEAFKEMVQGLKRVGIPYGLNSNGDDLRDAMIPEKWPLIQSYGLENGNQGGARGRGFFTMNHEVVNVSRLLRDEMAQLDSFSAKRIVNEAEPLLRHHFDQFLLKLDHAESPQQRDSKSEADMGEDLISLFEFGTTQFDTRGLRVESHRGGRVLFGKRTAAITMKASSSATLKDSGAAPGHPATHMLVQAEDPFSGVRFARTYFLSTGKLAKRVVDEDALVHSDTGTDAHKPSSDGSQRDTTLLIHLYAALVRGFRVCVPAVIEAMRSVDPSSLSRALTVAKAQAIQAIRAVAKLNDDFQLPERFLDDHVVVDVEILNACGQRTALQPTDWQLFYMTAEIKNTPSQLASGESLGSLVVGDSILVNRSRPDVGGVNVTDAFPYLQTWLQSGREAESAGALRKALQSEFMPRSSALQLGQPLLFSGGFCFHSPQVLPIVISFAKHVKSFCLLSTPYEELVLLRFELKTHPETRHTALTDCLPVPITSPSIALPLLAGTRFQEEILQALDTWKTTAAGLDIPLYRPHDLTMYAGETPRDGSALAAAELAPVMAATCDSLVPRDRSGSHTRSKLQAIERLFPRAFIPRDSAPTTTLPKPRADRSKLLVPITVTLGLPGSAVETMAARICDLSSTDYDWVHNVIDARGMAGAMSEEQVFAEIQRRMGSTLERIARDSNVDLPPRVMLTVVGYVDPITVAAALKSLPSPPATTKLSTLIACVSATNVCLADAQRPLPKLFDQLTPGFTTHVVVTHSNDVSASQLGRLRYRIDQTNAFTDIQVLPSDVFEGPITSLLAVERFDSVYYKAYREERFPQWGTAWCQYVAETATPTPIESLRFELAPGIERTRFLECVAQHLTPCARFPKALLSDKIYPMEMSRTPPPGKGIRLAQTLATDKLLAPRSVPPEVLAAAVEEFGECWCVEARLSFAGDGEEQRAFEFVSTGTCARLRALQRVPATLELQITGRHLNAAKINELMLKCYTNMDGAMRPLRNKVTLSLQEKREIQKQHMTEPLPEGFYYDGISYIDQFGGRHEFHPNIQQFIDEHLDAINATTQRHNDKVEANRLAQRSYVRLLV</sequence>